<organism evidence="5 6">
    <name type="scientific">Spirodela intermedia</name>
    <name type="common">Intermediate duckweed</name>
    <dbReference type="NCBI Taxonomy" id="51605"/>
    <lineage>
        <taxon>Eukaryota</taxon>
        <taxon>Viridiplantae</taxon>
        <taxon>Streptophyta</taxon>
        <taxon>Embryophyta</taxon>
        <taxon>Tracheophyta</taxon>
        <taxon>Spermatophyta</taxon>
        <taxon>Magnoliopsida</taxon>
        <taxon>Liliopsida</taxon>
        <taxon>Araceae</taxon>
        <taxon>Lemnoideae</taxon>
        <taxon>Spirodela</taxon>
    </lineage>
</organism>
<dbReference type="CDD" id="cd09218">
    <property type="entry name" value="TLP-PA"/>
    <property type="match status" value="1"/>
</dbReference>
<evidence type="ECO:0000313" key="5">
    <source>
        <dbReference type="EMBL" id="CAA7400302.1"/>
    </source>
</evidence>
<protein>
    <submittedName>
        <fullName evidence="5">Uncharacterized protein</fullName>
    </submittedName>
</protein>
<dbReference type="PIRSF" id="PIRSF002703">
    <property type="entry name" value="Thaumatin"/>
    <property type="match status" value="1"/>
</dbReference>
<feature type="disulfide bond" evidence="3">
    <location>
        <begin position="166"/>
        <end position="248"/>
    </location>
</feature>
<dbReference type="InterPro" id="IPR001938">
    <property type="entry name" value="Thaumatin"/>
</dbReference>
<dbReference type="EMBL" id="LR746271">
    <property type="protein sequence ID" value="CAA7400302.1"/>
    <property type="molecule type" value="Genomic_DNA"/>
</dbReference>
<keyword evidence="2 3" id="KW-1015">Disulfide bond</keyword>
<evidence type="ECO:0000313" key="6">
    <source>
        <dbReference type="Proteomes" id="UP000663760"/>
    </source>
</evidence>
<dbReference type="PANTHER" id="PTHR31048">
    <property type="entry name" value="OS03G0233200 PROTEIN"/>
    <property type="match status" value="1"/>
</dbReference>
<feature type="disulfide bond" evidence="3">
    <location>
        <begin position="116"/>
        <end position="122"/>
    </location>
</feature>
<keyword evidence="4" id="KW-0732">Signal</keyword>
<feature type="disulfide bond" evidence="3">
    <location>
        <begin position="171"/>
        <end position="231"/>
    </location>
</feature>
<dbReference type="Pfam" id="PF00314">
    <property type="entry name" value="Thaumatin"/>
    <property type="match status" value="1"/>
</dbReference>
<keyword evidence="6" id="KW-1185">Reference proteome</keyword>
<sequence length="269" mass="28347">MGLGAAVLILVVTTSGRVSVSNPWKNLYRLLGLNSHAFTVVAPAESTRVFTIANYCKTTIWPAVTPGDNFDGGGFPLKPGQSAIFNAPFGWSGRIWARTGCDFDPSGNGTCNTGRCGTSLKCTASGETPASLAEFTLASPDFYDVSLVDGFNLPLVIRPVNGRGNCSTAGCDGDLLRDCPSELQVLAGGAVVGCRSACEVFETDEFCCRGVYGNPVTCQPTSYSRKFKAACPAAYSYAYDDPSSIFTCSGADYIVTFCSDRSLSLSLSL</sequence>
<evidence type="ECO:0000256" key="1">
    <source>
        <dbReference type="ARBA" id="ARBA00010607"/>
    </source>
</evidence>
<dbReference type="PROSITE" id="PS51367">
    <property type="entry name" value="THAUMATIN_2"/>
    <property type="match status" value="1"/>
</dbReference>
<dbReference type="Proteomes" id="UP000663760">
    <property type="component" value="Chromosome 8"/>
</dbReference>
<gene>
    <name evidence="5" type="ORF">SI8410_08010980</name>
</gene>
<name>A0A7I8KS43_SPIIN</name>
<dbReference type="SMART" id="SM00205">
    <property type="entry name" value="THN"/>
    <property type="match status" value="1"/>
</dbReference>
<feature type="chain" id="PRO_5029523895" evidence="4">
    <location>
        <begin position="17"/>
        <end position="269"/>
    </location>
</feature>
<comment type="similarity">
    <text evidence="1">Belongs to the thaumatin family.</text>
</comment>
<feature type="disulfide bond" evidence="3">
    <location>
        <begin position="179"/>
        <end position="194"/>
    </location>
</feature>
<evidence type="ECO:0000256" key="2">
    <source>
        <dbReference type="ARBA" id="ARBA00023157"/>
    </source>
</evidence>
<dbReference type="AlphaFoldDB" id="A0A7I8KS43"/>
<evidence type="ECO:0000256" key="4">
    <source>
        <dbReference type="SAM" id="SignalP"/>
    </source>
</evidence>
<dbReference type="Gene3D" id="2.60.110.10">
    <property type="entry name" value="Thaumatin"/>
    <property type="match status" value="1"/>
</dbReference>
<dbReference type="FunFam" id="2.60.110.10:FF:000002">
    <property type="entry name" value="Thaumatin-like protein 1a"/>
    <property type="match status" value="1"/>
</dbReference>
<evidence type="ECO:0000256" key="3">
    <source>
        <dbReference type="PIRSR" id="PIRSR002703-1"/>
    </source>
</evidence>
<reference evidence="5" key="1">
    <citation type="submission" date="2020-02" db="EMBL/GenBank/DDBJ databases">
        <authorList>
            <person name="Scholz U."/>
            <person name="Mascher M."/>
            <person name="Fiebig A."/>
        </authorList>
    </citation>
    <scope>NUCLEOTIDE SEQUENCE</scope>
</reference>
<feature type="disulfide bond" evidence="3">
    <location>
        <begin position="56"/>
        <end position="258"/>
    </location>
</feature>
<accession>A0A7I8KS43</accession>
<feature type="disulfide bond" evidence="3">
    <location>
        <begin position="208"/>
        <end position="218"/>
    </location>
</feature>
<proteinExistence type="inferred from homology"/>
<feature type="disulfide bond" evidence="3">
    <location>
        <begin position="198"/>
        <end position="207"/>
    </location>
</feature>
<feature type="signal peptide" evidence="4">
    <location>
        <begin position="1"/>
        <end position="16"/>
    </location>
</feature>
<dbReference type="OrthoDB" id="430315at2759"/>
<feature type="disulfide bond" evidence="3">
    <location>
        <begin position="101"/>
        <end position="111"/>
    </location>
</feature>
<dbReference type="SUPFAM" id="SSF49870">
    <property type="entry name" value="Osmotin, thaumatin-like protein"/>
    <property type="match status" value="1"/>
</dbReference>
<dbReference type="InterPro" id="IPR037176">
    <property type="entry name" value="Osmotin/thaumatin-like_sf"/>
</dbReference>
<dbReference type="PRINTS" id="PR00347">
    <property type="entry name" value="THAUMATIN"/>
</dbReference>